<sequence length="234" mass="26610">MMTPCFLPVAAVAALSLPAYALDSFDINTQLFSFASQGHTIYLETLPVPHSGQMIRLRFWAQCKDQQCDDSRFVRQMVRDLEWAMPREAVGVSDKADVLPCQNVLEGCWPSFNTTRMLLETDVTFQELTSFDQNIFELLIVSTTPESGSVIPIQACTREARPGLCLVNDNFQFTTLSPTSFSVTYEANWNDADQRDDEQELHRFTQRQGYHCKEQAHTMTSHVRVTLTCEHQGE</sequence>
<accession>A0A7S7YZU1</accession>
<protein>
    <submittedName>
        <fullName evidence="2">Uncharacterized protein</fullName>
    </submittedName>
</protein>
<gene>
    <name evidence="2" type="ORF">CWC22_018895</name>
</gene>
<feature type="chain" id="PRO_5031058961" evidence="1">
    <location>
        <begin position="22"/>
        <end position="234"/>
    </location>
</feature>
<proteinExistence type="predicted"/>
<dbReference type="AlphaFoldDB" id="A0A7S7YZU1"/>
<feature type="signal peptide" evidence="1">
    <location>
        <begin position="1"/>
        <end position="21"/>
    </location>
</feature>
<evidence type="ECO:0000313" key="3">
    <source>
        <dbReference type="Proteomes" id="UP000305729"/>
    </source>
</evidence>
<dbReference type="EMBL" id="CP045429">
    <property type="protein sequence ID" value="QPB84939.1"/>
    <property type="molecule type" value="Genomic_DNA"/>
</dbReference>
<name>A0A7S7YZU1_9GAMM</name>
<dbReference type="RefSeq" id="WP_171045050.1">
    <property type="nucleotide sequence ID" value="NZ_CP045429.1"/>
</dbReference>
<evidence type="ECO:0000313" key="2">
    <source>
        <dbReference type="EMBL" id="QPB84939.1"/>
    </source>
</evidence>
<dbReference type="Proteomes" id="UP000305729">
    <property type="component" value="Chromosome 1"/>
</dbReference>
<keyword evidence="1" id="KW-0732">Signal</keyword>
<evidence type="ECO:0000256" key="1">
    <source>
        <dbReference type="SAM" id="SignalP"/>
    </source>
</evidence>
<organism evidence="2 3">
    <name type="scientific">Pseudoalteromonas rubra</name>
    <dbReference type="NCBI Taxonomy" id="43658"/>
    <lineage>
        <taxon>Bacteria</taxon>
        <taxon>Pseudomonadati</taxon>
        <taxon>Pseudomonadota</taxon>
        <taxon>Gammaproteobacteria</taxon>
        <taxon>Alteromonadales</taxon>
        <taxon>Pseudoalteromonadaceae</taxon>
        <taxon>Pseudoalteromonas</taxon>
    </lineage>
</organism>
<reference evidence="2 3" key="1">
    <citation type="submission" date="2019-10" db="EMBL/GenBank/DDBJ databases">
        <title>Pseudoalteromonas rubra S4059.</title>
        <authorList>
            <person name="Paulsen S."/>
            <person name="Wang X."/>
        </authorList>
    </citation>
    <scope>NUCLEOTIDE SEQUENCE [LARGE SCALE GENOMIC DNA]</scope>
    <source>
        <strain evidence="2 3">S4059</strain>
    </source>
</reference>